<dbReference type="Proteomes" id="UP000426444">
    <property type="component" value="Chromosome"/>
</dbReference>
<dbReference type="InterPro" id="IPR053905">
    <property type="entry name" value="EF-G-like_DII"/>
</dbReference>
<feature type="compositionally biased region" description="Polar residues" evidence="10">
    <location>
        <begin position="66"/>
        <end position="83"/>
    </location>
</feature>
<dbReference type="PANTHER" id="PTHR43381">
    <property type="entry name" value="TRANSLATION INITIATION FACTOR IF-2-RELATED"/>
    <property type="match status" value="1"/>
</dbReference>
<evidence type="ECO:0000313" key="12">
    <source>
        <dbReference type="EMBL" id="QGT99213.1"/>
    </source>
</evidence>
<dbReference type="Gene3D" id="2.40.30.10">
    <property type="entry name" value="Translation factors"/>
    <property type="match status" value="2"/>
</dbReference>
<evidence type="ECO:0000313" key="13">
    <source>
        <dbReference type="Proteomes" id="UP000426444"/>
    </source>
</evidence>
<dbReference type="InterPro" id="IPR015760">
    <property type="entry name" value="TIF_IF2"/>
</dbReference>
<evidence type="ECO:0000256" key="1">
    <source>
        <dbReference type="ARBA" id="ARBA00007733"/>
    </source>
</evidence>
<keyword evidence="6 8" id="KW-0342">GTP-binding</keyword>
<feature type="compositionally biased region" description="Basic residues" evidence="10">
    <location>
        <begin position="208"/>
        <end position="217"/>
    </location>
</feature>
<feature type="domain" description="Tr-type G" evidence="11">
    <location>
        <begin position="306"/>
        <end position="479"/>
    </location>
</feature>
<evidence type="ECO:0000256" key="9">
    <source>
        <dbReference type="RuleBase" id="RU000644"/>
    </source>
</evidence>
<dbReference type="AlphaFoldDB" id="A0A6I6D8F7"/>
<dbReference type="EMBL" id="CP046457">
    <property type="protein sequence ID" value="QGT99213.1"/>
    <property type="molecule type" value="Genomic_DNA"/>
</dbReference>
<dbReference type="SUPFAM" id="SSF50447">
    <property type="entry name" value="Translation proteins"/>
    <property type="match status" value="2"/>
</dbReference>
<dbReference type="PANTHER" id="PTHR43381:SF5">
    <property type="entry name" value="TR-TYPE G DOMAIN-CONTAINING PROTEIN"/>
    <property type="match status" value="1"/>
</dbReference>
<organism evidence="12 13">
    <name type="scientific">Candidatus Syntrophocurvum alkaliphilum</name>
    <dbReference type="NCBI Taxonomy" id="2293317"/>
    <lineage>
        <taxon>Bacteria</taxon>
        <taxon>Bacillati</taxon>
        <taxon>Bacillota</taxon>
        <taxon>Clostridia</taxon>
        <taxon>Eubacteriales</taxon>
        <taxon>Syntrophomonadaceae</taxon>
        <taxon>Candidatus Syntrophocurvum</taxon>
    </lineage>
</organism>
<dbReference type="Gene3D" id="3.40.50.300">
    <property type="entry name" value="P-loop containing nucleotide triphosphate hydrolases"/>
    <property type="match status" value="1"/>
</dbReference>
<proteinExistence type="inferred from homology"/>
<dbReference type="InterPro" id="IPR000795">
    <property type="entry name" value="T_Tr_GTP-bd_dom"/>
</dbReference>
<evidence type="ECO:0000256" key="5">
    <source>
        <dbReference type="ARBA" id="ARBA00022917"/>
    </source>
</evidence>
<dbReference type="InterPro" id="IPR006847">
    <property type="entry name" value="IF2_N"/>
</dbReference>
<dbReference type="KEGG" id="salq:SYNTR_0620"/>
<evidence type="ECO:0000256" key="6">
    <source>
        <dbReference type="ARBA" id="ARBA00023134"/>
    </source>
</evidence>
<feature type="binding site" evidence="8">
    <location>
        <begin position="415"/>
        <end position="418"/>
    </location>
    <ligand>
        <name>GTP</name>
        <dbReference type="ChEBI" id="CHEBI:37565"/>
    </ligand>
</feature>
<accession>A0A6I6D8F7</accession>
<dbReference type="NCBIfam" id="TIGR00487">
    <property type="entry name" value="IF-2"/>
    <property type="match status" value="1"/>
</dbReference>
<comment type="function">
    <text evidence="7 8 9">One of the essential components for the initiation of protein synthesis. Protects formylmethionyl-tRNA from spontaneous hydrolysis and promotes its binding to the 30S ribosomal subunits. Also involved in the hydrolysis of GTP during the formation of the 70S ribosomal complex.</text>
</comment>
<dbReference type="InterPro" id="IPR009000">
    <property type="entry name" value="Transl_B-barrel_sf"/>
</dbReference>
<dbReference type="GO" id="GO:0003743">
    <property type="term" value="F:translation initiation factor activity"/>
    <property type="evidence" value="ECO:0007669"/>
    <property type="project" value="UniProtKB-UniRule"/>
</dbReference>
<evidence type="ECO:0000259" key="11">
    <source>
        <dbReference type="PROSITE" id="PS51722"/>
    </source>
</evidence>
<dbReference type="GO" id="GO:0003924">
    <property type="term" value="F:GTPase activity"/>
    <property type="evidence" value="ECO:0007669"/>
    <property type="project" value="UniProtKB-UniRule"/>
</dbReference>
<dbReference type="InterPro" id="IPR000178">
    <property type="entry name" value="TF_IF2_bacterial-like"/>
</dbReference>
<dbReference type="RefSeq" id="WP_156203134.1">
    <property type="nucleotide sequence ID" value="NZ_CP046457.1"/>
</dbReference>
<evidence type="ECO:0000256" key="10">
    <source>
        <dbReference type="SAM" id="MobiDB-lite"/>
    </source>
</evidence>
<dbReference type="FunFam" id="3.40.50.300:FF:000019">
    <property type="entry name" value="Translation initiation factor IF-2"/>
    <property type="match status" value="1"/>
</dbReference>
<dbReference type="HAMAP" id="MF_00100_B">
    <property type="entry name" value="IF_2_B"/>
    <property type="match status" value="1"/>
</dbReference>
<feature type="compositionally biased region" description="Basic and acidic residues" evidence="10">
    <location>
        <begin position="123"/>
        <end position="135"/>
    </location>
</feature>
<dbReference type="OrthoDB" id="9811804at2"/>
<dbReference type="NCBIfam" id="TIGR00231">
    <property type="entry name" value="small_GTP"/>
    <property type="match status" value="1"/>
</dbReference>
<dbReference type="InterPro" id="IPR005225">
    <property type="entry name" value="Small_GTP-bd"/>
</dbReference>
<dbReference type="PROSITE" id="PS01176">
    <property type="entry name" value="IF2"/>
    <property type="match status" value="1"/>
</dbReference>
<feature type="region of interest" description="G-domain" evidence="8">
    <location>
        <begin position="309"/>
        <end position="457"/>
    </location>
</feature>
<dbReference type="CDD" id="cd03692">
    <property type="entry name" value="mtIF2_IVc"/>
    <property type="match status" value="1"/>
</dbReference>
<evidence type="ECO:0000256" key="8">
    <source>
        <dbReference type="HAMAP-Rule" id="MF_00100"/>
    </source>
</evidence>
<dbReference type="Gene3D" id="3.40.50.10050">
    <property type="entry name" value="Translation initiation factor IF- 2, domain 3"/>
    <property type="match status" value="1"/>
</dbReference>
<feature type="compositionally biased region" description="Polar residues" evidence="10">
    <location>
        <begin position="172"/>
        <end position="185"/>
    </location>
</feature>
<name>A0A6I6D8F7_9FIRM</name>
<dbReference type="FunFam" id="3.40.50.10050:FF:000001">
    <property type="entry name" value="Translation initiation factor IF-2"/>
    <property type="match status" value="1"/>
</dbReference>
<dbReference type="PROSITE" id="PS51722">
    <property type="entry name" value="G_TR_2"/>
    <property type="match status" value="1"/>
</dbReference>
<keyword evidence="13" id="KW-1185">Reference proteome</keyword>
<reference evidence="13" key="1">
    <citation type="journal article" date="2019" name="Microbiology">
        <title>Complete Genome Sequence of an Uncultured Bacterium of the Candidate Phylum Bipolaricaulota.</title>
        <authorList>
            <person name="Kadnikov V.V."/>
            <person name="Mardanov A.V."/>
            <person name="Beletsky A.V."/>
            <person name="Frank Y.A."/>
            <person name="Karnachuk O.V."/>
            <person name="Ravin N.V."/>
        </authorList>
    </citation>
    <scope>NUCLEOTIDE SEQUENCE [LARGE SCALE GENOMIC DNA]</scope>
</reference>
<keyword evidence="5 8" id="KW-0648">Protein biosynthesis</keyword>
<dbReference type="GO" id="GO:0005525">
    <property type="term" value="F:GTP binding"/>
    <property type="evidence" value="ECO:0007669"/>
    <property type="project" value="UniProtKB-KW"/>
</dbReference>
<protein>
    <recommendedName>
        <fullName evidence="2 8">Translation initiation factor IF-2</fullName>
    </recommendedName>
</protein>
<evidence type="ECO:0000256" key="7">
    <source>
        <dbReference type="ARBA" id="ARBA00025162"/>
    </source>
</evidence>
<keyword evidence="8" id="KW-0963">Cytoplasm</keyword>
<dbReference type="SUPFAM" id="SSF52540">
    <property type="entry name" value="P-loop containing nucleoside triphosphate hydrolases"/>
    <property type="match status" value="1"/>
</dbReference>
<evidence type="ECO:0000256" key="3">
    <source>
        <dbReference type="ARBA" id="ARBA00022540"/>
    </source>
</evidence>
<dbReference type="InterPro" id="IPR027417">
    <property type="entry name" value="P-loop_NTPase"/>
</dbReference>
<evidence type="ECO:0000256" key="2">
    <source>
        <dbReference type="ARBA" id="ARBA00020675"/>
    </source>
</evidence>
<dbReference type="Gene3D" id="1.10.10.2480">
    <property type="match status" value="1"/>
</dbReference>
<dbReference type="GO" id="GO:0005829">
    <property type="term" value="C:cytosol"/>
    <property type="evidence" value="ECO:0007669"/>
    <property type="project" value="TreeGrafter"/>
</dbReference>
<comment type="subcellular location">
    <subcellularLocation>
        <location evidence="8">Cytoplasm</location>
    </subcellularLocation>
</comment>
<dbReference type="InterPro" id="IPR036925">
    <property type="entry name" value="TIF_IF2_dom3_sf"/>
</dbReference>
<dbReference type="FunFam" id="2.40.30.10:FF:000007">
    <property type="entry name" value="Translation initiation factor IF-2"/>
    <property type="match status" value="1"/>
</dbReference>
<evidence type="ECO:0000256" key="4">
    <source>
        <dbReference type="ARBA" id="ARBA00022741"/>
    </source>
</evidence>
<dbReference type="Pfam" id="PF11987">
    <property type="entry name" value="IF-2"/>
    <property type="match status" value="1"/>
</dbReference>
<dbReference type="InterPro" id="IPR044145">
    <property type="entry name" value="IF2_II"/>
</dbReference>
<sequence>MAKIRVHELAKELNIISRELVQTLQNMGMDIKNHMSTLEESQVDWVKSRINQANAKESATEKKQESSQMQASQPQSKNSSKNIESGRDRSKNTFSKNKNEAQNQNKQQTSNKKIGGQNQSKQESVRHKHADDQSKQKPIRQRPVGDNQPSGQKPAGQHQPSQKPSGQKPVGQHQTKQKPSGQKTSYDNKKGQQNNRNNQPQRRDYSKPQKKKHKKKKVDTTPKTPDVITILDTITVRELAEKLNKGSAEIVKKLMELGTMATINQVVDFETAEIIASLYEVRVERGISEEEKILEEIVDSEESLEPRPPIVTVMGHVDHGKTSLLDRIRKADVASGEAGGITQHIGAYQVKVNENRVTFIDTPGHEAFTSMRARGANITDIVILVVAADDGVMPQTIEAINHIKAAEVPFVVAVNKIDKTEANQDKIMQQLTEYNIVPEAWGGETIFAPVSAITGEGIENLLEMLLLVAEMNEISANPDRAAEGVVIEGELDKGRGPVATVLVQKGTLKVGDSLLAGFNWCKVRAMTDDRGRRVEEALPSTPVEIMGWSDVPEAGTKVQVVDEKIAKEVTNLRLTEKKIEEQKQQSKVSLDDFFEHMKESDIKDLNLIIKGDVQGSVEALIQSLIRLSTDEVKVNVIHSGVGAIIETDVMLASASNAIIIGFNVRPDTKARKHAENEGIDIRLYRVIYEAIDDVKKAMAGLLDPEYKEKFLGRAEVRATFKVPNVGTIGGCYVIEGKIQRNSNVRVLRDGVIIYEGKLASLKRFKDDVREVAENYECGMGIKDFNDIKEGDLIEAYILEEVARNL</sequence>
<dbReference type="CDD" id="cd01887">
    <property type="entry name" value="IF2_eIF5B"/>
    <property type="match status" value="1"/>
</dbReference>
<dbReference type="FunFam" id="2.40.30.10:FF:000008">
    <property type="entry name" value="Translation initiation factor IF-2"/>
    <property type="match status" value="1"/>
</dbReference>
<keyword evidence="4 8" id="KW-0547">Nucleotide-binding</keyword>
<dbReference type="SUPFAM" id="SSF52156">
    <property type="entry name" value="Initiation factor IF2/eIF5b, domain 3"/>
    <property type="match status" value="1"/>
</dbReference>
<feature type="region of interest" description="Disordered" evidence="10">
    <location>
        <begin position="52"/>
        <end position="223"/>
    </location>
</feature>
<feature type="compositionally biased region" description="Low complexity" evidence="10">
    <location>
        <begin position="100"/>
        <end position="113"/>
    </location>
</feature>
<dbReference type="Pfam" id="PF00009">
    <property type="entry name" value="GTP_EFTU"/>
    <property type="match status" value="1"/>
</dbReference>
<feature type="binding site" evidence="8">
    <location>
        <begin position="361"/>
        <end position="365"/>
    </location>
    <ligand>
        <name>GTP</name>
        <dbReference type="ChEBI" id="CHEBI:37565"/>
    </ligand>
</feature>
<gene>
    <name evidence="8" type="primary">infB</name>
    <name evidence="12" type="ORF">SYNTR_0620</name>
</gene>
<feature type="binding site" evidence="8">
    <location>
        <begin position="315"/>
        <end position="322"/>
    </location>
    <ligand>
        <name>GTP</name>
        <dbReference type="ChEBI" id="CHEBI:37565"/>
    </ligand>
</feature>
<comment type="similarity">
    <text evidence="1 8 9">Belongs to the TRAFAC class translation factor GTPase superfamily. Classic translation factor GTPase family. IF-2 subfamily.</text>
</comment>
<keyword evidence="3 8" id="KW-0396">Initiation factor</keyword>
<dbReference type="Pfam" id="PF04760">
    <property type="entry name" value="IF2_N"/>
    <property type="match status" value="2"/>
</dbReference>
<dbReference type="InterPro" id="IPR023115">
    <property type="entry name" value="TIF_IF2_dom3"/>
</dbReference>
<dbReference type="Pfam" id="PF22042">
    <property type="entry name" value="EF-G_D2"/>
    <property type="match status" value="1"/>
</dbReference>
<dbReference type="CDD" id="cd03702">
    <property type="entry name" value="IF2_mtIF2_II"/>
    <property type="match status" value="1"/>
</dbReference>